<feature type="compositionally biased region" description="Polar residues" evidence="1">
    <location>
        <begin position="378"/>
        <end position="393"/>
    </location>
</feature>
<feature type="region of interest" description="Disordered" evidence="1">
    <location>
        <begin position="378"/>
        <end position="397"/>
    </location>
</feature>
<dbReference type="GO" id="GO:0035556">
    <property type="term" value="P:intracellular signal transduction"/>
    <property type="evidence" value="ECO:0007669"/>
    <property type="project" value="InterPro"/>
</dbReference>
<dbReference type="InterPro" id="IPR036388">
    <property type="entry name" value="WH-like_DNA-bd_sf"/>
</dbReference>
<organism evidence="3 4">
    <name type="scientific">Diploptera punctata</name>
    <name type="common">Pacific beetle cockroach</name>
    <dbReference type="NCBI Taxonomy" id="6984"/>
    <lineage>
        <taxon>Eukaryota</taxon>
        <taxon>Metazoa</taxon>
        <taxon>Ecdysozoa</taxon>
        <taxon>Arthropoda</taxon>
        <taxon>Hexapoda</taxon>
        <taxon>Insecta</taxon>
        <taxon>Pterygota</taxon>
        <taxon>Neoptera</taxon>
        <taxon>Polyneoptera</taxon>
        <taxon>Dictyoptera</taxon>
        <taxon>Blattodea</taxon>
        <taxon>Blaberoidea</taxon>
        <taxon>Blaberidae</taxon>
        <taxon>Diplopterinae</taxon>
        <taxon>Diploptera</taxon>
    </lineage>
</organism>
<comment type="caution">
    <text evidence="3">The sequence shown here is derived from an EMBL/GenBank/DDBJ whole genome shotgun (WGS) entry which is preliminary data.</text>
</comment>
<keyword evidence="4" id="KW-1185">Reference proteome</keyword>
<evidence type="ECO:0000313" key="4">
    <source>
        <dbReference type="Proteomes" id="UP001233999"/>
    </source>
</evidence>
<reference evidence="3" key="2">
    <citation type="submission" date="2023-05" db="EMBL/GenBank/DDBJ databases">
        <authorList>
            <person name="Fouks B."/>
        </authorList>
    </citation>
    <scope>NUCLEOTIDE SEQUENCE</scope>
    <source>
        <strain evidence="3">Stay&amp;Tobe</strain>
        <tissue evidence="3">Testes</tissue>
    </source>
</reference>
<dbReference type="Gene3D" id="1.10.10.10">
    <property type="entry name" value="Winged helix-like DNA-binding domain superfamily/Winged helix DNA-binding domain"/>
    <property type="match status" value="1"/>
</dbReference>
<evidence type="ECO:0000259" key="2">
    <source>
        <dbReference type="PROSITE" id="PS50186"/>
    </source>
</evidence>
<dbReference type="SUPFAM" id="SSF48350">
    <property type="entry name" value="GTPase activation domain, GAP"/>
    <property type="match status" value="1"/>
</dbReference>
<dbReference type="Pfam" id="PF00610">
    <property type="entry name" value="DEP"/>
    <property type="match status" value="1"/>
</dbReference>
<protein>
    <recommendedName>
        <fullName evidence="2">DEP domain-containing protein</fullName>
    </recommendedName>
</protein>
<dbReference type="EMBL" id="JASPKZ010007695">
    <property type="protein sequence ID" value="KAJ9582988.1"/>
    <property type="molecule type" value="Genomic_DNA"/>
</dbReference>
<reference evidence="3" key="1">
    <citation type="journal article" date="2023" name="IScience">
        <title>Live-bearing cockroach genome reveals convergent evolutionary mechanisms linked to viviparity in insects and beyond.</title>
        <authorList>
            <person name="Fouks B."/>
            <person name="Harrison M.C."/>
            <person name="Mikhailova A.A."/>
            <person name="Marchal E."/>
            <person name="English S."/>
            <person name="Carruthers M."/>
            <person name="Jennings E.C."/>
            <person name="Chiamaka E.L."/>
            <person name="Frigard R.A."/>
            <person name="Pippel M."/>
            <person name="Attardo G.M."/>
            <person name="Benoit J.B."/>
            <person name="Bornberg-Bauer E."/>
            <person name="Tobe S.S."/>
        </authorList>
    </citation>
    <scope>NUCLEOTIDE SEQUENCE</scope>
    <source>
        <strain evidence="3">Stay&amp;Tobe</strain>
    </source>
</reference>
<feature type="compositionally biased region" description="Low complexity" evidence="1">
    <location>
        <begin position="482"/>
        <end position="496"/>
    </location>
</feature>
<dbReference type="SUPFAM" id="SSF46785">
    <property type="entry name" value="Winged helix' DNA-binding domain"/>
    <property type="match status" value="1"/>
</dbReference>
<evidence type="ECO:0000256" key="1">
    <source>
        <dbReference type="SAM" id="MobiDB-lite"/>
    </source>
</evidence>
<dbReference type="Proteomes" id="UP001233999">
    <property type="component" value="Unassembled WGS sequence"/>
</dbReference>
<dbReference type="Gene3D" id="1.10.555.10">
    <property type="entry name" value="Rho GTPase activation protein"/>
    <property type="match status" value="1"/>
</dbReference>
<dbReference type="AlphaFoldDB" id="A0AAD8EAC9"/>
<accession>A0AAD8EAC9</accession>
<dbReference type="InterPro" id="IPR036390">
    <property type="entry name" value="WH_DNA-bd_sf"/>
</dbReference>
<dbReference type="SMART" id="SM00049">
    <property type="entry name" value="DEP"/>
    <property type="match status" value="1"/>
</dbReference>
<sequence>MEDGKIYGPYKATKLWNEMVELFRSGIPLKKHRRHIKIYENCFTGQEAANWFQTVLKNNPSVGSSITKEQTIQLLNKFLKAGVFQNVNPSSELQQFLKEGDLYQLTEMSSPRLPFDYISPGSFNSMAGECRADENKIPPGQPFQTQYASASQLKCSQNVHFSSDSKNTGENFKRNGSLGFLKSDTNREIVSGCSENVQVGDVWKQVIISRLENLVPGLGMLFKLELQNIPGEWVLSNGTAAIHHHDSQFPQSLVAAMNCLVHWPQAVPNEILTAFKEHYFKLKEPLTTFKMYSLFTKLYLHMTSSGIVPNGQGLLSLKLPPNSCFETAFTSDSPVTRIVPQRSVDTLHFSHLGRVNKPSFPKRISSAPNLMEQLNFQGNEKTSNRSSLKQQKSGKYGVKMNRRVSRRKRVGMEEDKMYHVRNKSGGYVNPALSQSIDDIDDSVPEQELDYVAALETLNVLMRCSRRESSSNALPVGARESDSQSSESSSYYTAASSSSSAASSRRSSFDLMDSVVKTAEDGHLSLEVTKEKVMISVLQLVLLCIPVDYRIQLRYLLHFMNQWNVHHSLFVQADVVNIFTPTIVRSSLENDYDVNLARSIVSFLVTHHEMLLNVPSDLETEVGQHLSALQFQKVKSENRVTYCEQVSSQQFEQQKLTGSQRALSELLEQILQDTKMPLKEKRKRLKMFKESYPHIYRHRFPDSTMQNKAVKKQPGGFLNLATLSRLKSLRV</sequence>
<proteinExistence type="predicted"/>
<dbReference type="PANTHER" id="PTHR16206">
    <property type="entry name" value="DEP DOMAIN-CONTAINING"/>
    <property type="match status" value="1"/>
</dbReference>
<feature type="domain" description="DEP" evidence="2">
    <location>
        <begin position="23"/>
        <end position="107"/>
    </location>
</feature>
<gene>
    <name evidence="3" type="ORF">L9F63_022673</name>
</gene>
<feature type="region of interest" description="Disordered" evidence="1">
    <location>
        <begin position="470"/>
        <end position="496"/>
    </location>
</feature>
<dbReference type="InterPro" id="IPR008936">
    <property type="entry name" value="Rho_GTPase_activation_prot"/>
</dbReference>
<evidence type="ECO:0000313" key="3">
    <source>
        <dbReference type="EMBL" id="KAJ9582988.1"/>
    </source>
</evidence>
<dbReference type="PANTHER" id="PTHR16206:SF4">
    <property type="entry name" value="PROTEIN LET-99"/>
    <property type="match status" value="1"/>
</dbReference>
<dbReference type="PROSITE" id="PS50186">
    <property type="entry name" value="DEP"/>
    <property type="match status" value="1"/>
</dbReference>
<dbReference type="InterPro" id="IPR000591">
    <property type="entry name" value="DEP_dom"/>
</dbReference>
<name>A0AAD8EAC9_DIPPU</name>